<dbReference type="HOGENOM" id="CLU_090781_0_1_1"/>
<name>F7ARW8_CIOIN</name>
<reference evidence="8" key="3">
    <citation type="submission" date="2025-08" db="UniProtKB">
        <authorList>
            <consortium name="Ensembl"/>
        </authorList>
    </citation>
    <scope>IDENTIFICATION</scope>
</reference>
<dbReference type="InParanoid" id="F7ARW8"/>
<dbReference type="PANTHER" id="PTHR13084">
    <property type="entry name" value="T-CELL LYMPHOMA BREAKPOINT-ASSOCIATED TARGET 1-RELATED"/>
    <property type="match status" value="1"/>
</dbReference>
<evidence type="ECO:0000256" key="1">
    <source>
        <dbReference type="ARBA" id="ARBA00004651"/>
    </source>
</evidence>
<feature type="transmembrane region" description="Helical" evidence="7">
    <location>
        <begin position="141"/>
        <end position="161"/>
    </location>
</feature>
<feature type="transmembrane region" description="Helical" evidence="7">
    <location>
        <begin position="63"/>
        <end position="87"/>
    </location>
</feature>
<evidence type="ECO:0000256" key="4">
    <source>
        <dbReference type="ARBA" id="ARBA00022692"/>
    </source>
</evidence>
<keyword evidence="4 7" id="KW-0812">Transmembrane</keyword>
<organism evidence="8 9">
    <name type="scientific">Ciona intestinalis</name>
    <name type="common">Transparent sea squirt</name>
    <name type="synonym">Ascidia intestinalis</name>
    <dbReference type="NCBI Taxonomy" id="7719"/>
    <lineage>
        <taxon>Eukaryota</taxon>
        <taxon>Metazoa</taxon>
        <taxon>Chordata</taxon>
        <taxon>Tunicata</taxon>
        <taxon>Ascidiacea</taxon>
        <taxon>Phlebobranchia</taxon>
        <taxon>Cionidae</taxon>
        <taxon>Ciona</taxon>
    </lineage>
</organism>
<dbReference type="InterPro" id="IPR008516">
    <property type="entry name" value="Na/K-Atpase_Interacting"/>
</dbReference>
<evidence type="ECO:0000256" key="5">
    <source>
        <dbReference type="ARBA" id="ARBA00022989"/>
    </source>
</evidence>
<dbReference type="EMBL" id="EAAA01001581">
    <property type="status" value="NOT_ANNOTATED_CDS"/>
    <property type="molecule type" value="Genomic_DNA"/>
</dbReference>
<dbReference type="Pfam" id="PF05640">
    <property type="entry name" value="NKAIN"/>
    <property type="match status" value="1"/>
</dbReference>
<dbReference type="GO" id="GO:0005886">
    <property type="term" value="C:plasma membrane"/>
    <property type="evidence" value="ECO:0007669"/>
    <property type="project" value="UniProtKB-SubCell"/>
</dbReference>
<accession>F7ARW8</accession>
<dbReference type="Ensembl" id="ENSCINT00000013732.3">
    <property type="protein sequence ID" value="ENSCINP00000013732.3"/>
    <property type="gene ID" value="ENSCING00000006696.3"/>
</dbReference>
<dbReference type="AlphaFoldDB" id="F7ARW8"/>
<keyword evidence="3 7" id="KW-1003">Cell membrane</keyword>
<dbReference type="OMA" id="SSHHSWW"/>
<evidence type="ECO:0000256" key="7">
    <source>
        <dbReference type="RuleBase" id="RU368041"/>
    </source>
</evidence>
<dbReference type="KEGG" id="cin:100186478"/>
<comment type="subcellular location">
    <subcellularLocation>
        <location evidence="1 7">Cell membrane</location>
        <topology evidence="1 7">Multi-pass membrane protein</topology>
    </subcellularLocation>
</comment>
<comment type="similarity">
    <text evidence="2 7">Belongs to the NKAIN family.</text>
</comment>
<accession>A0A1W2WQK9</accession>
<proteinExistence type="inferred from homology"/>
<evidence type="ECO:0000313" key="8">
    <source>
        <dbReference type="Ensembl" id="ENSCINP00000013732.3"/>
    </source>
</evidence>
<reference evidence="8" key="4">
    <citation type="submission" date="2025-09" db="UniProtKB">
        <authorList>
            <consortium name="Ensembl"/>
        </authorList>
    </citation>
    <scope>IDENTIFICATION</scope>
</reference>
<dbReference type="GeneTree" id="ENSGT00940000170076"/>
<evidence type="ECO:0000256" key="3">
    <source>
        <dbReference type="ARBA" id="ARBA00022475"/>
    </source>
</evidence>
<sequence length="208" mass="23200">MGCHASAACSLITICVIQLLTISVRQTFDFLALQWGAIVVNFCQIAGVIIGLFGAYRQKRRIIAVYAAWSLIWLGWNLYIILLYFGVGNLSLAEYMVSLNLGLNDNYTWFKTHPVGCAAEAVSKDKFCIYRFEYIEILQSGVQLLLAVIGFSFASYSVGIMKEDERTFDYQVGYRSTIDNKARKSDVNSNQKVVQPLVGSTLNTSSTV</sequence>
<keyword evidence="5 7" id="KW-1133">Transmembrane helix</keyword>
<keyword evidence="6 7" id="KW-0472">Membrane</keyword>
<dbReference type="PANTHER" id="PTHR13084:SF6">
    <property type="entry name" value="SODIUM_POTASSIUM-TRANSPORTING ATPASE SUBUNIT BETA-1-INTERACTING PROTEIN"/>
    <property type="match status" value="1"/>
</dbReference>
<protein>
    <recommendedName>
        <fullName evidence="7">Sodium/potassium-transporting ATPase subunit beta-1-interacting protein</fullName>
        <shortName evidence="7">Na(+)/K(+)-transporting ATPase subunit beta-1-interacting protein</shortName>
    </recommendedName>
</protein>
<dbReference type="OrthoDB" id="10050321at2759"/>
<dbReference type="GeneID" id="100186478"/>
<gene>
    <name evidence="8" type="primary">LOC100186478</name>
</gene>
<reference evidence="9" key="1">
    <citation type="journal article" date="2002" name="Science">
        <title>The draft genome of Ciona intestinalis: insights into chordate and vertebrate origins.</title>
        <authorList>
            <person name="Dehal P."/>
            <person name="Satou Y."/>
            <person name="Campbell R.K."/>
            <person name="Chapman J."/>
            <person name="Degnan B."/>
            <person name="De Tomaso A."/>
            <person name="Davidson B."/>
            <person name="Di Gregorio A."/>
            <person name="Gelpke M."/>
            <person name="Goodstein D.M."/>
            <person name="Harafuji N."/>
            <person name="Hastings K.E."/>
            <person name="Ho I."/>
            <person name="Hotta K."/>
            <person name="Huang W."/>
            <person name="Kawashima T."/>
            <person name="Lemaire P."/>
            <person name="Martinez D."/>
            <person name="Meinertzhagen I.A."/>
            <person name="Necula S."/>
            <person name="Nonaka M."/>
            <person name="Putnam N."/>
            <person name="Rash S."/>
            <person name="Saiga H."/>
            <person name="Satake M."/>
            <person name="Terry A."/>
            <person name="Yamada L."/>
            <person name="Wang H.G."/>
            <person name="Awazu S."/>
            <person name="Azumi K."/>
            <person name="Boore J."/>
            <person name="Branno M."/>
            <person name="Chin-Bow S."/>
            <person name="DeSantis R."/>
            <person name="Doyle S."/>
            <person name="Francino P."/>
            <person name="Keys D.N."/>
            <person name="Haga S."/>
            <person name="Hayashi H."/>
            <person name="Hino K."/>
            <person name="Imai K.S."/>
            <person name="Inaba K."/>
            <person name="Kano S."/>
            <person name="Kobayashi K."/>
            <person name="Kobayashi M."/>
            <person name="Lee B.I."/>
            <person name="Makabe K.W."/>
            <person name="Manohar C."/>
            <person name="Matassi G."/>
            <person name="Medina M."/>
            <person name="Mochizuki Y."/>
            <person name="Mount S."/>
            <person name="Morishita T."/>
            <person name="Miura S."/>
            <person name="Nakayama A."/>
            <person name="Nishizaka S."/>
            <person name="Nomoto H."/>
            <person name="Ohta F."/>
            <person name="Oishi K."/>
            <person name="Rigoutsos I."/>
            <person name="Sano M."/>
            <person name="Sasaki A."/>
            <person name="Sasakura Y."/>
            <person name="Shoguchi E."/>
            <person name="Shin-i T."/>
            <person name="Spagnuolo A."/>
            <person name="Stainier D."/>
            <person name="Suzuki M.M."/>
            <person name="Tassy O."/>
            <person name="Takatori N."/>
            <person name="Tokuoka M."/>
            <person name="Yagi K."/>
            <person name="Yoshizaki F."/>
            <person name="Wada S."/>
            <person name="Zhang C."/>
            <person name="Hyatt P.D."/>
            <person name="Larimer F."/>
            <person name="Detter C."/>
            <person name="Doggett N."/>
            <person name="Glavina T."/>
            <person name="Hawkins T."/>
            <person name="Richardson P."/>
            <person name="Lucas S."/>
            <person name="Kohara Y."/>
            <person name="Levine M."/>
            <person name="Satoh N."/>
            <person name="Rokhsar D.S."/>
        </authorList>
    </citation>
    <scope>NUCLEOTIDE SEQUENCE [LARGE SCALE GENOMIC DNA]</scope>
</reference>
<evidence type="ECO:0000256" key="6">
    <source>
        <dbReference type="ARBA" id="ARBA00023136"/>
    </source>
</evidence>
<reference evidence="8" key="2">
    <citation type="journal article" date="2008" name="Genome Biol.">
        <title>Improved genome assembly and evidence-based global gene model set for the chordate Ciona intestinalis: new insight into intron and operon populations.</title>
        <authorList>
            <person name="Satou Y."/>
            <person name="Mineta K."/>
            <person name="Ogasawara M."/>
            <person name="Sasakura Y."/>
            <person name="Shoguchi E."/>
            <person name="Ueno K."/>
            <person name="Yamada L."/>
            <person name="Matsumoto J."/>
            <person name="Wasserscheid J."/>
            <person name="Dewar K."/>
            <person name="Wiley G.B."/>
            <person name="Macmil S.L."/>
            <person name="Roe B.A."/>
            <person name="Zeller R.W."/>
            <person name="Hastings K.E."/>
            <person name="Lemaire P."/>
            <person name="Lindquist E."/>
            <person name="Endo T."/>
            <person name="Hotta K."/>
            <person name="Inaba K."/>
        </authorList>
    </citation>
    <scope>NUCLEOTIDE SEQUENCE [LARGE SCALE GENOMIC DNA]</scope>
    <source>
        <strain evidence="8">wild type</strain>
    </source>
</reference>
<evidence type="ECO:0000313" key="9">
    <source>
        <dbReference type="Proteomes" id="UP000008144"/>
    </source>
</evidence>
<feature type="transmembrane region" description="Helical" evidence="7">
    <location>
        <begin position="35"/>
        <end position="56"/>
    </location>
</feature>
<dbReference type="GO" id="GO:0002028">
    <property type="term" value="P:regulation of sodium ion transport"/>
    <property type="evidence" value="ECO:0000318"/>
    <property type="project" value="GO_Central"/>
</dbReference>
<evidence type="ECO:0000256" key="2">
    <source>
        <dbReference type="ARBA" id="ARBA00006364"/>
    </source>
</evidence>
<keyword evidence="9" id="KW-1185">Reference proteome</keyword>
<dbReference type="RefSeq" id="XP_002132140.1">
    <property type="nucleotide sequence ID" value="XM_002132104.5"/>
</dbReference>
<dbReference type="Proteomes" id="UP000008144">
    <property type="component" value="Chromosome 2"/>
</dbReference>